<dbReference type="PANTHER" id="PTHR34405:SF3">
    <property type="entry name" value="CRISPR-ASSOCIATED ENDORIBONUCLEASE CAS2 3"/>
    <property type="match status" value="1"/>
</dbReference>
<dbReference type="EC" id="3.1.-.-" evidence="9"/>
<accession>A0A9E6ZNX4</accession>
<dbReference type="SUPFAM" id="SSF143430">
    <property type="entry name" value="TTP0101/SSO1404-like"/>
    <property type="match status" value="1"/>
</dbReference>
<feature type="binding site" evidence="9">
    <location>
        <position position="10"/>
    </location>
    <ligand>
        <name>Mg(2+)</name>
        <dbReference type="ChEBI" id="CHEBI:18420"/>
        <note>catalytic</note>
    </ligand>
</feature>
<evidence type="ECO:0000256" key="3">
    <source>
        <dbReference type="ARBA" id="ARBA00022722"/>
    </source>
</evidence>
<reference evidence="11" key="1">
    <citation type="journal article" date="2022" name="G3 (Bethesda)">
        <title>Unveiling the complete genome sequence of Alicyclobacillus acidoterrestris DSM 3922T, a taint-producing strain.</title>
        <authorList>
            <person name="Leonardo I.C."/>
            <person name="Barreto Crespo M.T."/>
            <person name="Gaspar F.B."/>
        </authorList>
    </citation>
    <scope>NUCLEOTIDE SEQUENCE [LARGE SCALE GENOMIC DNA]</scope>
    <source>
        <strain evidence="11">DSM 3922</strain>
    </source>
</reference>
<dbReference type="GO" id="GO:0046872">
    <property type="term" value="F:metal ion binding"/>
    <property type="evidence" value="ECO:0007669"/>
    <property type="project" value="UniProtKB-UniRule"/>
</dbReference>
<evidence type="ECO:0000256" key="5">
    <source>
        <dbReference type="ARBA" id="ARBA00022759"/>
    </source>
</evidence>
<evidence type="ECO:0000256" key="4">
    <source>
        <dbReference type="ARBA" id="ARBA00022723"/>
    </source>
</evidence>
<evidence type="ECO:0000313" key="10">
    <source>
        <dbReference type="EMBL" id="UNO49079.1"/>
    </source>
</evidence>
<dbReference type="OrthoDB" id="9798176at2"/>
<dbReference type="InterPro" id="IPR019199">
    <property type="entry name" value="Virulence_VapD/CRISPR_Cas2"/>
</dbReference>
<protein>
    <recommendedName>
        <fullName evidence="9">CRISPR-associated endoribonuclease Cas2</fullName>
        <ecNumber evidence="9">3.1.-.-</ecNumber>
    </recommendedName>
</protein>
<proteinExistence type="inferred from homology"/>
<organism evidence="10 11">
    <name type="scientific">Alicyclobacillus acidoterrestris (strain ATCC 49025 / DSM 3922 / CIP 106132 / NCIMB 13137 / GD3B)</name>
    <dbReference type="NCBI Taxonomy" id="1356854"/>
    <lineage>
        <taxon>Bacteria</taxon>
        <taxon>Bacillati</taxon>
        <taxon>Bacillota</taxon>
        <taxon>Bacilli</taxon>
        <taxon>Bacillales</taxon>
        <taxon>Alicyclobacillaceae</taxon>
        <taxon>Alicyclobacillus</taxon>
    </lineage>
</organism>
<dbReference type="GO" id="GO:0043571">
    <property type="term" value="P:maintenance of CRISPR repeat elements"/>
    <property type="evidence" value="ECO:0007669"/>
    <property type="project" value="UniProtKB-UniRule"/>
</dbReference>
<comment type="subunit">
    <text evidence="9">Homodimer, forms a heterotetramer with a Cas1 homodimer.</text>
</comment>
<keyword evidence="3 9" id="KW-0540">Nuclease</keyword>
<keyword evidence="6 9" id="KW-0378">Hydrolase</keyword>
<evidence type="ECO:0000256" key="1">
    <source>
        <dbReference type="ARBA" id="ARBA00001946"/>
    </source>
</evidence>
<dbReference type="PANTHER" id="PTHR34405">
    <property type="entry name" value="CRISPR-ASSOCIATED ENDORIBONUCLEASE CAS2"/>
    <property type="match status" value="1"/>
</dbReference>
<evidence type="ECO:0000256" key="9">
    <source>
        <dbReference type="HAMAP-Rule" id="MF_01471"/>
    </source>
</evidence>
<dbReference type="GO" id="GO:0051607">
    <property type="term" value="P:defense response to virus"/>
    <property type="evidence" value="ECO:0007669"/>
    <property type="project" value="UniProtKB-UniRule"/>
</dbReference>
<evidence type="ECO:0000256" key="7">
    <source>
        <dbReference type="ARBA" id="ARBA00022842"/>
    </source>
</evidence>
<dbReference type="CDD" id="cd09725">
    <property type="entry name" value="Cas2_I_II_III"/>
    <property type="match status" value="1"/>
</dbReference>
<dbReference type="NCBIfam" id="TIGR01573">
    <property type="entry name" value="cas2"/>
    <property type="match status" value="1"/>
</dbReference>
<dbReference type="Proteomes" id="UP000829401">
    <property type="component" value="Chromosome"/>
</dbReference>
<dbReference type="Pfam" id="PF09827">
    <property type="entry name" value="CRISPR_Cas2"/>
    <property type="match status" value="1"/>
</dbReference>
<evidence type="ECO:0000256" key="6">
    <source>
        <dbReference type="ARBA" id="ARBA00022801"/>
    </source>
</evidence>
<name>T0C2X2_ALIAG</name>
<sequence length="97" mass="11384">MRRYVLVSYDISDQKRWRRVYKIVRGYGMHVQYSVFLCQLTDQDEAELKQLLLDVIHQSMDQVIFARIGTVQAKAAERNMSCIGRDFVPLDLKGLVF</sequence>
<evidence type="ECO:0000256" key="8">
    <source>
        <dbReference type="ARBA" id="ARBA00023118"/>
    </source>
</evidence>
<dbReference type="GO" id="GO:0016787">
    <property type="term" value="F:hydrolase activity"/>
    <property type="evidence" value="ECO:0007669"/>
    <property type="project" value="UniProtKB-KW"/>
</dbReference>
<gene>
    <name evidence="9 10" type="primary">cas2</name>
    <name evidence="10" type="ORF">K1I37_00475</name>
</gene>
<evidence type="ECO:0000256" key="2">
    <source>
        <dbReference type="ARBA" id="ARBA00009959"/>
    </source>
</evidence>
<keyword evidence="7 9" id="KW-0460">Magnesium</keyword>
<keyword evidence="5 9" id="KW-0255">Endonuclease</keyword>
<dbReference type="KEGG" id="aaco:K1I37_00475"/>
<keyword evidence="11" id="KW-1185">Reference proteome</keyword>
<comment type="cofactor">
    <cofactor evidence="1 9">
        <name>Mg(2+)</name>
        <dbReference type="ChEBI" id="CHEBI:18420"/>
    </cofactor>
</comment>
<dbReference type="AlphaFoldDB" id="T0C2X2"/>
<dbReference type="eggNOG" id="COG1343">
    <property type="taxonomic scope" value="Bacteria"/>
</dbReference>
<dbReference type="InterPro" id="IPR021127">
    <property type="entry name" value="CRISPR_associated_Cas2"/>
</dbReference>
<dbReference type="RefSeq" id="WP_021296344.1">
    <property type="nucleotide sequence ID" value="NZ_AURB01000127.1"/>
</dbReference>
<dbReference type="GO" id="GO:0004521">
    <property type="term" value="F:RNA endonuclease activity"/>
    <property type="evidence" value="ECO:0007669"/>
    <property type="project" value="InterPro"/>
</dbReference>
<dbReference type="Gene3D" id="3.30.70.240">
    <property type="match status" value="1"/>
</dbReference>
<accession>T0C2X2</accession>
<keyword evidence="4 9" id="KW-0479">Metal-binding</keyword>
<comment type="function">
    <text evidence="9">CRISPR (clustered regularly interspaced short palindromic repeat), is an adaptive immune system that provides protection against mobile genetic elements (viruses, transposable elements and conjugative plasmids). CRISPR clusters contain sequences complementary to antecedent mobile elements and target invading nucleic acids. CRISPR clusters are transcribed and processed into CRISPR RNA (crRNA). Functions as a ssRNA-specific endoribonuclease. Involved in the integration of spacer DNA into the CRISPR cassette.</text>
</comment>
<dbReference type="STRING" id="1356854.N007_06535"/>
<dbReference type="HAMAP" id="MF_01471">
    <property type="entry name" value="Cas2"/>
    <property type="match status" value="1"/>
</dbReference>
<keyword evidence="8 9" id="KW-0051">Antiviral defense</keyword>
<dbReference type="EMBL" id="CP080467">
    <property type="protein sequence ID" value="UNO49079.1"/>
    <property type="molecule type" value="Genomic_DNA"/>
</dbReference>
<evidence type="ECO:0000313" key="11">
    <source>
        <dbReference type="Proteomes" id="UP000829401"/>
    </source>
</evidence>
<comment type="similarity">
    <text evidence="2 9">Belongs to the CRISPR-associated endoribonuclease Cas2 protein family.</text>
</comment>